<dbReference type="AlphaFoldDB" id="A0AAV9HWZ5"/>
<reference evidence="1" key="2">
    <citation type="submission" date="2023-06" db="EMBL/GenBank/DDBJ databases">
        <authorList>
            <consortium name="Lawrence Berkeley National Laboratory"/>
            <person name="Mondo S.J."/>
            <person name="Hensen N."/>
            <person name="Bonometti L."/>
            <person name="Westerberg I."/>
            <person name="Brannstrom I.O."/>
            <person name="Guillou S."/>
            <person name="Cros-Aarteil S."/>
            <person name="Calhoun S."/>
            <person name="Haridas S."/>
            <person name="Kuo A."/>
            <person name="Pangilinan J."/>
            <person name="Riley R."/>
            <person name="Labutti K."/>
            <person name="Andreopoulos B."/>
            <person name="Lipzen A."/>
            <person name="Chen C."/>
            <person name="Yanf M."/>
            <person name="Daum C."/>
            <person name="Ng V."/>
            <person name="Clum A."/>
            <person name="Steindorff A."/>
            <person name="Ohm R."/>
            <person name="Martin F."/>
            <person name="Silar P."/>
            <person name="Natvig D."/>
            <person name="Lalanne C."/>
            <person name="Gautier V."/>
            <person name="Ament-Velasquez S.L."/>
            <person name="Kruys A."/>
            <person name="Hutchinson M.I."/>
            <person name="Powell A.J."/>
            <person name="Barry K."/>
            <person name="Miller A.N."/>
            <person name="Grigoriev I.V."/>
            <person name="Debuchy R."/>
            <person name="Gladieux P."/>
            <person name="Thoren M.H."/>
            <person name="Johannesson H."/>
        </authorList>
    </citation>
    <scope>NUCLEOTIDE SEQUENCE</scope>
    <source>
        <strain evidence="1">PSN324</strain>
    </source>
</reference>
<proteinExistence type="predicted"/>
<protein>
    <recommendedName>
        <fullName evidence="3">Copper-fist domain-containing protein</fullName>
    </recommendedName>
</protein>
<dbReference type="EMBL" id="MU864940">
    <property type="protein sequence ID" value="KAK4465379.1"/>
    <property type="molecule type" value="Genomic_DNA"/>
</dbReference>
<evidence type="ECO:0008006" key="3">
    <source>
        <dbReference type="Google" id="ProtNLM"/>
    </source>
</evidence>
<comment type="caution">
    <text evidence="1">The sequence shown here is derived from an EMBL/GenBank/DDBJ whole genome shotgun (WGS) entry which is preliminary data.</text>
</comment>
<reference evidence="1" key="1">
    <citation type="journal article" date="2023" name="Mol. Phylogenet. Evol.">
        <title>Genome-scale phylogeny and comparative genomics of the fungal order Sordariales.</title>
        <authorList>
            <person name="Hensen N."/>
            <person name="Bonometti L."/>
            <person name="Westerberg I."/>
            <person name="Brannstrom I.O."/>
            <person name="Guillou S."/>
            <person name="Cros-Aarteil S."/>
            <person name="Calhoun S."/>
            <person name="Haridas S."/>
            <person name="Kuo A."/>
            <person name="Mondo S."/>
            <person name="Pangilinan J."/>
            <person name="Riley R."/>
            <person name="LaButti K."/>
            <person name="Andreopoulos B."/>
            <person name="Lipzen A."/>
            <person name="Chen C."/>
            <person name="Yan M."/>
            <person name="Daum C."/>
            <person name="Ng V."/>
            <person name="Clum A."/>
            <person name="Steindorff A."/>
            <person name="Ohm R.A."/>
            <person name="Martin F."/>
            <person name="Silar P."/>
            <person name="Natvig D.O."/>
            <person name="Lalanne C."/>
            <person name="Gautier V."/>
            <person name="Ament-Velasquez S.L."/>
            <person name="Kruys A."/>
            <person name="Hutchinson M.I."/>
            <person name="Powell A.J."/>
            <person name="Barry K."/>
            <person name="Miller A.N."/>
            <person name="Grigoriev I.V."/>
            <person name="Debuchy R."/>
            <person name="Gladieux P."/>
            <person name="Hiltunen Thoren M."/>
            <person name="Johannesson H."/>
        </authorList>
    </citation>
    <scope>NUCLEOTIDE SEQUENCE</scope>
    <source>
        <strain evidence="1">PSN324</strain>
    </source>
</reference>
<gene>
    <name evidence="1" type="ORF">QBC42DRAFT_283514</name>
</gene>
<keyword evidence="2" id="KW-1185">Reference proteome</keyword>
<evidence type="ECO:0000313" key="2">
    <source>
        <dbReference type="Proteomes" id="UP001321749"/>
    </source>
</evidence>
<sequence>MDLQPSDLIKQVRLAVGGCFKCASSDHKTSGCQAADETNLSLEDASGPDFDSSLMDGLSSAACQSEAAMRREQRKATHAAHFAGTSRTARRRARRAAREAEAAAVTNAEAVRTKIPDPAAAAIIRVSTSTPGPLTEITSSDAEAPPVPATPTTTIPRGAVVVDLTVEPPHVSPVRASPPHPFHKDRKFDSNRFYRESDGNIVEEYVRRWSCCNKMVDAYDDRCLHRW</sequence>
<evidence type="ECO:0000313" key="1">
    <source>
        <dbReference type="EMBL" id="KAK4465379.1"/>
    </source>
</evidence>
<accession>A0AAV9HWZ5</accession>
<name>A0AAV9HWZ5_9PEZI</name>
<dbReference type="Proteomes" id="UP001321749">
    <property type="component" value="Unassembled WGS sequence"/>
</dbReference>
<organism evidence="1 2">
    <name type="scientific">Cladorrhinum samala</name>
    <dbReference type="NCBI Taxonomy" id="585594"/>
    <lineage>
        <taxon>Eukaryota</taxon>
        <taxon>Fungi</taxon>
        <taxon>Dikarya</taxon>
        <taxon>Ascomycota</taxon>
        <taxon>Pezizomycotina</taxon>
        <taxon>Sordariomycetes</taxon>
        <taxon>Sordariomycetidae</taxon>
        <taxon>Sordariales</taxon>
        <taxon>Podosporaceae</taxon>
        <taxon>Cladorrhinum</taxon>
    </lineage>
</organism>